<reference evidence="1" key="1">
    <citation type="submission" date="2024-06" db="EMBL/GenBank/DDBJ databases">
        <title>Intestivirid acquisition increases across infancy in a wild primate population.</title>
        <authorList>
            <person name="Schneider-Creas I.A."/>
            <person name="Moya I.L."/>
            <person name="Chiou K.L."/>
            <person name="Baniel A."/>
            <person name="Azanaw Haile A."/>
            <person name="Kebede F."/>
            <person name="Abebe B."/>
            <person name="Snyder-Mackler N."/>
            <person name="Varsani A."/>
        </authorList>
    </citation>
    <scope>NUCLEOTIDE SEQUENCE</scope>
    <source>
        <strain evidence="1">Int_RNL_2018_0288_CRY</strain>
    </source>
</reference>
<evidence type="ECO:0008006" key="2">
    <source>
        <dbReference type="Google" id="ProtNLM"/>
    </source>
</evidence>
<organism evidence="1">
    <name type="scientific">Geladintestivirus 2</name>
    <dbReference type="NCBI Taxonomy" id="3233134"/>
    <lineage>
        <taxon>Viruses</taxon>
        <taxon>Duplodnaviria</taxon>
        <taxon>Heunggongvirae</taxon>
        <taxon>Uroviricota</taxon>
        <taxon>Caudoviricetes</taxon>
        <taxon>Crassvirales</taxon>
    </lineage>
</organism>
<protein>
    <recommendedName>
        <fullName evidence="2">Coat protein</fullName>
    </recommendedName>
</protein>
<proteinExistence type="predicted"/>
<sequence>MKTFNKISFGVQAMQAGQKTSNLVAEPTITANSTSGKFTITSPVSKALNIAVGENVMFLNNVSGVESAVQARVQDVVDYANENGIDLDTREGELQVIEAFTQWFIAKGVLQYKANGTAILATERFTKEDKAKYLAAHSAELVEANRKALVEKFGDLTNEELAEKLTVDMIESPKFHAASGSKTSTTGTATGVGCQLGFTDTAIWNILKQDLGDYKNKINRVYKVLLDDMCTVPYNNGKEEVNINIVPIEFDKDVAPSRIGTKSAE</sequence>
<dbReference type="EMBL" id="PP965500">
    <property type="protein sequence ID" value="XCO00611.1"/>
    <property type="molecule type" value="Genomic_DNA"/>
</dbReference>
<name>A0AAU8MIP4_9CAUD</name>
<evidence type="ECO:0000313" key="1">
    <source>
        <dbReference type="EMBL" id="XCO00611.1"/>
    </source>
</evidence>
<accession>A0AAU8MIP4</accession>